<accession>A0A8J3I365</accession>
<dbReference type="NCBIfam" id="NF009389">
    <property type="entry name" value="PRK12748.1"/>
    <property type="match status" value="1"/>
</dbReference>
<dbReference type="NCBIfam" id="NF009499">
    <property type="entry name" value="PRK12859.1"/>
    <property type="match status" value="1"/>
</dbReference>
<evidence type="ECO:0000313" key="4">
    <source>
        <dbReference type="Proteomes" id="UP000612362"/>
    </source>
</evidence>
<dbReference type="InterPro" id="IPR002347">
    <property type="entry name" value="SDR_fam"/>
</dbReference>
<gene>
    <name evidence="3" type="primary">fabG_3</name>
    <name evidence="3" type="ORF">KSX_49040</name>
</gene>
<dbReference type="EMBL" id="BNJF01000002">
    <property type="protein sequence ID" value="GHO46741.1"/>
    <property type="molecule type" value="Genomic_DNA"/>
</dbReference>
<dbReference type="PANTHER" id="PTHR48107">
    <property type="entry name" value="NADPH-DEPENDENT ALDEHYDE REDUCTASE-LIKE PROTEIN, CHLOROPLASTIC-RELATED"/>
    <property type="match status" value="1"/>
</dbReference>
<name>A0A8J3I365_9CHLR</name>
<dbReference type="PROSITE" id="PS00061">
    <property type="entry name" value="ADH_SHORT"/>
    <property type="match status" value="1"/>
</dbReference>
<evidence type="ECO:0000313" key="3">
    <source>
        <dbReference type="EMBL" id="GHO46741.1"/>
    </source>
</evidence>
<dbReference type="PRINTS" id="PR00081">
    <property type="entry name" value="GDHRDH"/>
</dbReference>
<dbReference type="PRINTS" id="PR00080">
    <property type="entry name" value="SDRFAMILY"/>
</dbReference>
<comment type="similarity">
    <text evidence="1">Belongs to the short-chain dehydrogenases/reductases (SDR) family.</text>
</comment>
<proteinExistence type="inferred from homology"/>
<dbReference type="RefSeq" id="WP_220196100.1">
    <property type="nucleotide sequence ID" value="NZ_BNJF01000002.1"/>
</dbReference>
<dbReference type="InterPro" id="IPR036291">
    <property type="entry name" value="NAD(P)-bd_dom_sf"/>
</dbReference>
<comment type="caution">
    <text evidence="3">The sequence shown here is derived from an EMBL/GenBank/DDBJ whole genome shotgun (WGS) entry which is preliminary data.</text>
</comment>
<keyword evidence="4" id="KW-1185">Reference proteome</keyword>
<dbReference type="Gene3D" id="3.40.50.720">
    <property type="entry name" value="NAD(P)-binding Rossmann-like Domain"/>
    <property type="match status" value="1"/>
</dbReference>
<dbReference type="InterPro" id="IPR020904">
    <property type="entry name" value="Sc_DH/Rdtase_CS"/>
</dbReference>
<evidence type="ECO:0000256" key="2">
    <source>
        <dbReference type="ARBA" id="ARBA00023002"/>
    </source>
</evidence>
<dbReference type="GO" id="GO:0016614">
    <property type="term" value="F:oxidoreductase activity, acting on CH-OH group of donors"/>
    <property type="evidence" value="ECO:0007669"/>
    <property type="project" value="UniProtKB-ARBA"/>
</dbReference>
<protein>
    <submittedName>
        <fullName evidence="3">3-ketoacyl-ACP reductase</fullName>
    </submittedName>
</protein>
<dbReference type="SUPFAM" id="SSF51735">
    <property type="entry name" value="NAD(P)-binding Rossmann-fold domains"/>
    <property type="match status" value="1"/>
</dbReference>
<dbReference type="PANTHER" id="PTHR48107:SF7">
    <property type="entry name" value="RE15974P"/>
    <property type="match status" value="1"/>
</dbReference>
<dbReference type="CDD" id="cd05233">
    <property type="entry name" value="SDR_c"/>
    <property type="match status" value="1"/>
</dbReference>
<dbReference type="Proteomes" id="UP000612362">
    <property type="component" value="Unassembled WGS sequence"/>
</dbReference>
<keyword evidence="2" id="KW-0560">Oxidoreductase</keyword>
<dbReference type="Pfam" id="PF13561">
    <property type="entry name" value="adh_short_C2"/>
    <property type="match status" value="1"/>
</dbReference>
<evidence type="ECO:0000256" key="1">
    <source>
        <dbReference type="ARBA" id="ARBA00006484"/>
    </source>
</evidence>
<organism evidence="3 4">
    <name type="scientific">Ktedonospora formicarum</name>
    <dbReference type="NCBI Taxonomy" id="2778364"/>
    <lineage>
        <taxon>Bacteria</taxon>
        <taxon>Bacillati</taxon>
        <taxon>Chloroflexota</taxon>
        <taxon>Ktedonobacteria</taxon>
        <taxon>Ktedonobacterales</taxon>
        <taxon>Ktedonobacteraceae</taxon>
        <taxon>Ktedonospora</taxon>
    </lineage>
</organism>
<reference evidence="3" key="1">
    <citation type="submission" date="2020-10" db="EMBL/GenBank/DDBJ databases">
        <title>Taxonomic study of unclassified bacteria belonging to the class Ktedonobacteria.</title>
        <authorList>
            <person name="Yabe S."/>
            <person name="Wang C.M."/>
            <person name="Zheng Y."/>
            <person name="Sakai Y."/>
            <person name="Cavaletti L."/>
            <person name="Monciardini P."/>
            <person name="Donadio S."/>
        </authorList>
    </citation>
    <scope>NUCLEOTIDE SEQUENCE</scope>
    <source>
        <strain evidence="3">SOSP1-1</strain>
    </source>
</reference>
<sequence length="255" mass="27682">MGLNTTQKRIAIVTGVSRDRGIGTAICKALASMNIDIFFTHWGSYDQEVYGTHDETRRDLPTALRALGVRCEGMEVDMSHPQAATQIMDEIEARLGSPTILVNNAAYSVSDGYEQLTAEILDAHYTVNMRGTFLLSVEFARRFSSTSGGRIVNLVSGQDWPMPHELAYASTKGAIAAFTISLSADLASRGITVNAVDPGATDTGWMSEELKRELLAKAPFGRLGQPEDAARLIAFLASEEARWITGQILHSRGGM</sequence>
<dbReference type="AlphaFoldDB" id="A0A8J3I365"/>